<dbReference type="PANTHER" id="PTHR44591">
    <property type="entry name" value="STRESS RESPONSE REGULATOR PROTEIN 1"/>
    <property type="match status" value="1"/>
</dbReference>
<evidence type="ECO:0000256" key="2">
    <source>
        <dbReference type="PROSITE-ProRule" id="PRU00169"/>
    </source>
</evidence>
<dbReference type="PROSITE" id="PS50110">
    <property type="entry name" value="RESPONSE_REGULATORY"/>
    <property type="match status" value="1"/>
</dbReference>
<dbReference type="InterPro" id="IPR050595">
    <property type="entry name" value="Bact_response_regulator"/>
</dbReference>
<evidence type="ECO:0000259" key="3">
    <source>
        <dbReference type="PROSITE" id="PS50110"/>
    </source>
</evidence>
<dbReference type="SUPFAM" id="SSF52172">
    <property type="entry name" value="CheY-like"/>
    <property type="match status" value="1"/>
</dbReference>
<evidence type="ECO:0000313" key="4">
    <source>
        <dbReference type="EMBL" id="PQJ11273.1"/>
    </source>
</evidence>
<reference evidence="4 5" key="1">
    <citation type="submission" date="2018-01" db="EMBL/GenBank/DDBJ databases">
        <title>A novel member of the phylum Bacteroidetes isolated from glacier ice.</title>
        <authorList>
            <person name="Liu Q."/>
            <person name="Xin Y.-H."/>
        </authorList>
    </citation>
    <scope>NUCLEOTIDE SEQUENCE [LARGE SCALE GENOMIC DNA]</scope>
    <source>
        <strain evidence="4 5">RB1R16</strain>
    </source>
</reference>
<feature type="domain" description="Response regulatory" evidence="3">
    <location>
        <begin position="2"/>
        <end position="124"/>
    </location>
</feature>
<keyword evidence="5" id="KW-1185">Reference proteome</keyword>
<proteinExistence type="predicted"/>
<name>A0A2S7SWI0_9BACT</name>
<dbReference type="SMART" id="SM00448">
    <property type="entry name" value="REC"/>
    <property type="match status" value="1"/>
</dbReference>
<dbReference type="InterPro" id="IPR011006">
    <property type="entry name" value="CheY-like_superfamily"/>
</dbReference>
<accession>A0A2S7SWI0</accession>
<dbReference type="Pfam" id="PF00072">
    <property type="entry name" value="Response_reg"/>
    <property type="match status" value="1"/>
</dbReference>
<gene>
    <name evidence="4" type="ORF">CJD36_005575</name>
</gene>
<evidence type="ECO:0000256" key="1">
    <source>
        <dbReference type="ARBA" id="ARBA00022553"/>
    </source>
</evidence>
<dbReference type="OrthoDB" id="7631574at2"/>
<organism evidence="4 5">
    <name type="scientific">Flavipsychrobacter stenotrophus</name>
    <dbReference type="NCBI Taxonomy" id="2077091"/>
    <lineage>
        <taxon>Bacteria</taxon>
        <taxon>Pseudomonadati</taxon>
        <taxon>Bacteroidota</taxon>
        <taxon>Chitinophagia</taxon>
        <taxon>Chitinophagales</taxon>
        <taxon>Chitinophagaceae</taxon>
        <taxon>Flavipsychrobacter</taxon>
    </lineage>
</organism>
<dbReference type="Proteomes" id="UP000239872">
    <property type="component" value="Unassembled WGS sequence"/>
</dbReference>
<dbReference type="EMBL" id="PPSL01000002">
    <property type="protein sequence ID" value="PQJ11273.1"/>
    <property type="molecule type" value="Genomic_DNA"/>
</dbReference>
<feature type="modified residue" description="4-aspartylphosphate" evidence="2">
    <location>
        <position position="52"/>
    </location>
</feature>
<sequence length="124" mass="14150">MKVLIIDDDPLILSVYSRTLSQKNFTALTAANGKLGLDTLTADTEISKILLDVYMPEMDAYGFMKAIQSDSVLSERYFEIYIVTSGEKEDILKRFFEDNIDMKYIRNILKKPVDLQMLTAALQL</sequence>
<keyword evidence="1 2" id="KW-0597">Phosphoprotein</keyword>
<dbReference type="GO" id="GO:0000160">
    <property type="term" value="P:phosphorelay signal transduction system"/>
    <property type="evidence" value="ECO:0007669"/>
    <property type="project" value="InterPro"/>
</dbReference>
<protein>
    <recommendedName>
        <fullName evidence="3">Response regulatory domain-containing protein</fullName>
    </recommendedName>
</protein>
<dbReference type="RefSeq" id="WP_105038152.1">
    <property type="nucleotide sequence ID" value="NZ_PPSL01000002.1"/>
</dbReference>
<evidence type="ECO:0000313" key="5">
    <source>
        <dbReference type="Proteomes" id="UP000239872"/>
    </source>
</evidence>
<comment type="caution">
    <text evidence="4">The sequence shown here is derived from an EMBL/GenBank/DDBJ whole genome shotgun (WGS) entry which is preliminary data.</text>
</comment>
<dbReference type="InterPro" id="IPR001789">
    <property type="entry name" value="Sig_transdc_resp-reg_receiver"/>
</dbReference>
<dbReference type="Gene3D" id="3.40.50.2300">
    <property type="match status" value="1"/>
</dbReference>
<dbReference type="PANTHER" id="PTHR44591:SF3">
    <property type="entry name" value="RESPONSE REGULATORY DOMAIN-CONTAINING PROTEIN"/>
    <property type="match status" value="1"/>
</dbReference>
<dbReference type="AlphaFoldDB" id="A0A2S7SWI0"/>